<keyword evidence="3" id="KW-1185">Reference proteome</keyword>
<dbReference type="EMBL" id="JACEIK010000695">
    <property type="protein sequence ID" value="MCD7461068.1"/>
    <property type="molecule type" value="Genomic_DNA"/>
</dbReference>
<proteinExistence type="predicted"/>
<feature type="region of interest" description="Disordered" evidence="1">
    <location>
        <begin position="45"/>
        <end position="106"/>
    </location>
</feature>
<comment type="caution">
    <text evidence="2">The sequence shown here is derived from an EMBL/GenBank/DDBJ whole genome shotgun (WGS) entry which is preliminary data.</text>
</comment>
<gene>
    <name evidence="2" type="ORF">HAX54_045081</name>
</gene>
<feature type="compositionally biased region" description="Polar residues" evidence="1">
    <location>
        <begin position="46"/>
        <end position="63"/>
    </location>
</feature>
<feature type="compositionally biased region" description="Polar residues" evidence="1">
    <location>
        <begin position="88"/>
        <end position="102"/>
    </location>
</feature>
<accession>A0ABS8SQI1</accession>
<name>A0ABS8SQI1_DATST</name>
<evidence type="ECO:0000313" key="3">
    <source>
        <dbReference type="Proteomes" id="UP000823775"/>
    </source>
</evidence>
<protein>
    <submittedName>
        <fullName evidence="2">Uncharacterized protein</fullName>
    </submittedName>
</protein>
<evidence type="ECO:0000256" key="1">
    <source>
        <dbReference type="SAM" id="MobiDB-lite"/>
    </source>
</evidence>
<organism evidence="2 3">
    <name type="scientific">Datura stramonium</name>
    <name type="common">Jimsonweed</name>
    <name type="synonym">Common thornapple</name>
    <dbReference type="NCBI Taxonomy" id="4076"/>
    <lineage>
        <taxon>Eukaryota</taxon>
        <taxon>Viridiplantae</taxon>
        <taxon>Streptophyta</taxon>
        <taxon>Embryophyta</taxon>
        <taxon>Tracheophyta</taxon>
        <taxon>Spermatophyta</taxon>
        <taxon>Magnoliopsida</taxon>
        <taxon>eudicotyledons</taxon>
        <taxon>Gunneridae</taxon>
        <taxon>Pentapetalae</taxon>
        <taxon>asterids</taxon>
        <taxon>lamiids</taxon>
        <taxon>Solanales</taxon>
        <taxon>Solanaceae</taxon>
        <taxon>Solanoideae</taxon>
        <taxon>Datureae</taxon>
        <taxon>Datura</taxon>
    </lineage>
</organism>
<dbReference type="Proteomes" id="UP000823775">
    <property type="component" value="Unassembled WGS sequence"/>
</dbReference>
<sequence length="135" mass="14771">MAVAATNSWFTVLTSTGGTSRCSLTSHRLFSTSLRPSSFFIPKAASQHQNYNRKVLNKSSSSPPEKEAGKQKFSRRSKNEGPFANADGRSSTGETGRSQMTAIKSFGLQKKGKGVLLDSKDQQVRKITSSLHLFR</sequence>
<reference evidence="2 3" key="1">
    <citation type="journal article" date="2021" name="BMC Genomics">
        <title>Datura genome reveals duplications of psychoactive alkaloid biosynthetic genes and high mutation rate following tissue culture.</title>
        <authorList>
            <person name="Rajewski A."/>
            <person name="Carter-House D."/>
            <person name="Stajich J."/>
            <person name="Litt A."/>
        </authorList>
    </citation>
    <scope>NUCLEOTIDE SEQUENCE [LARGE SCALE GENOMIC DNA]</scope>
    <source>
        <strain evidence="2">AR-01</strain>
    </source>
</reference>
<evidence type="ECO:0000313" key="2">
    <source>
        <dbReference type="EMBL" id="MCD7461068.1"/>
    </source>
</evidence>